<dbReference type="InterPro" id="IPR003593">
    <property type="entry name" value="AAA+_ATPase"/>
</dbReference>
<dbReference type="InterPro" id="IPR058031">
    <property type="entry name" value="AAA_lid_NorR"/>
</dbReference>
<dbReference type="SUPFAM" id="SSF46689">
    <property type="entry name" value="Homeodomain-like"/>
    <property type="match status" value="1"/>
</dbReference>
<dbReference type="InterPro" id="IPR025662">
    <property type="entry name" value="Sigma_54_int_dom_ATP-bd_1"/>
</dbReference>
<protein>
    <submittedName>
        <fullName evidence="10">Acetoacetate metabolism regulatory protein AtoC</fullName>
    </submittedName>
</protein>
<dbReference type="PRINTS" id="PR01590">
    <property type="entry name" value="HTHFIS"/>
</dbReference>
<evidence type="ECO:0000256" key="3">
    <source>
        <dbReference type="ARBA" id="ARBA00022840"/>
    </source>
</evidence>
<evidence type="ECO:0000256" key="2">
    <source>
        <dbReference type="ARBA" id="ARBA00022741"/>
    </source>
</evidence>
<dbReference type="InterPro" id="IPR009057">
    <property type="entry name" value="Homeodomain-like_sf"/>
</dbReference>
<evidence type="ECO:0000259" key="9">
    <source>
        <dbReference type="PROSITE" id="PS50110"/>
    </source>
</evidence>
<dbReference type="GO" id="GO:0005524">
    <property type="term" value="F:ATP binding"/>
    <property type="evidence" value="ECO:0007669"/>
    <property type="project" value="UniProtKB-KW"/>
</dbReference>
<dbReference type="KEGG" id="daw:HS1_000722"/>
<evidence type="ECO:0000256" key="7">
    <source>
        <dbReference type="PROSITE-ProRule" id="PRU00169"/>
    </source>
</evidence>
<keyword evidence="2" id="KW-0547">Nucleotide-binding</keyword>
<evidence type="ECO:0000259" key="8">
    <source>
        <dbReference type="PROSITE" id="PS50045"/>
    </source>
</evidence>
<evidence type="ECO:0000256" key="4">
    <source>
        <dbReference type="ARBA" id="ARBA00023012"/>
    </source>
</evidence>
<accession>A0A7U4QJJ5</accession>
<feature type="modified residue" description="4-aspartylphosphate" evidence="7">
    <location>
        <position position="53"/>
    </location>
</feature>
<dbReference type="FunFam" id="3.40.50.2300:FF:000018">
    <property type="entry name" value="DNA-binding transcriptional regulator NtrC"/>
    <property type="match status" value="1"/>
</dbReference>
<dbReference type="AlphaFoldDB" id="A0A7U4QJJ5"/>
<dbReference type="Gene3D" id="1.10.8.60">
    <property type="match status" value="1"/>
</dbReference>
<feature type="domain" description="Response regulatory" evidence="9">
    <location>
        <begin position="4"/>
        <end position="118"/>
    </location>
</feature>
<dbReference type="Proteomes" id="UP000070560">
    <property type="component" value="Chromosome"/>
</dbReference>
<evidence type="ECO:0000313" key="10">
    <source>
        <dbReference type="EMBL" id="AMM40527.1"/>
    </source>
</evidence>
<dbReference type="InterPro" id="IPR002078">
    <property type="entry name" value="Sigma_54_int"/>
</dbReference>
<evidence type="ECO:0000256" key="5">
    <source>
        <dbReference type="ARBA" id="ARBA00023015"/>
    </source>
</evidence>
<dbReference type="PROSITE" id="PS50045">
    <property type="entry name" value="SIGMA54_INTERACT_4"/>
    <property type="match status" value="1"/>
</dbReference>
<reference evidence="10 11" key="1">
    <citation type="submission" date="2015-10" db="EMBL/GenBank/DDBJ databases">
        <title>Candidatus Desulfofervidus auxilii, a hydrogenotrophic sulfate-reducing bacterium involved in the thermophilic anaerobic oxidation of methane.</title>
        <authorList>
            <person name="Krukenberg V."/>
            <person name="Richter M."/>
            <person name="Wegener G."/>
        </authorList>
    </citation>
    <scope>NUCLEOTIDE SEQUENCE [LARGE SCALE GENOMIC DNA]</scope>
    <source>
        <strain evidence="10 11">HS1</strain>
    </source>
</reference>
<dbReference type="Gene3D" id="3.40.50.2300">
    <property type="match status" value="1"/>
</dbReference>
<keyword evidence="11" id="KW-1185">Reference proteome</keyword>
<keyword evidence="1 7" id="KW-0597">Phosphoprotein</keyword>
<dbReference type="PANTHER" id="PTHR32071">
    <property type="entry name" value="TRANSCRIPTIONAL REGULATORY PROTEIN"/>
    <property type="match status" value="1"/>
</dbReference>
<dbReference type="SMART" id="SM00382">
    <property type="entry name" value="AAA"/>
    <property type="match status" value="1"/>
</dbReference>
<evidence type="ECO:0000256" key="1">
    <source>
        <dbReference type="ARBA" id="ARBA00022553"/>
    </source>
</evidence>
<dbReference type="Pfam" id="PF02954">
    <property type="entry name" value="HTH_8"/>
    <property type="match status" value="1"/>
</dbReference>
<dbReference type="Gene3D" id="1.10.10.60">
    <property type="entry name" value="Homeodomain-like"/>
    <property type="match status" value="1"/>
</dbReference>
<dbReference type="Gene3D" id="3.40.50.300">
    <property type="entry name" value="P-loop containing nucleotide triphosphate hydrolases"/>
    <property type="match status" value="1"/>
</dbReference>
<dbReference type="InterPro" id="IPR001789">
    <property type="entry name" value="Sig_transdc_resp-reg_receiver"/>
</dbReference>
<keyword evidence="3" id="KW-0067">ATP-binding</keyword>
<dbReference type="SUPFAM" id="SSF52540">
    <property type="entry name" value="P-loop containing nucleoside triphosphate hydrolases"/>
    <property type="match status" value="1"/>
</dbReference>
<dbReference type="GO" id="GO:0006355">
    <property type="term" value="P:regulation of DNA-templated transcription"/>
    <property type="evidence" value="ECO:0007669"/>
    <property type="project" value="InterPro"/>
</dbReference>
<keyword evidence="4" id="KW-0902">Two-component regulatory system</keyword>
<dbReference type="Pfam" id="PF00072">
    <property type="entry name" value="Response_reg"/>
    <property type="match status" value="1"/>
</dbReference>
<name>A0A7U4QJJ5_DESA2</name>
<dbReference type="GO" id="GO:0043565">
    <property type="term" value="F:sequence-specific DNA binding"/>
    <property type="evidence" value="ECO:0007669"/>
    <property type="project" value="InterPro"/>
</dbReference>
<dbReference type="Pfam" id="PF00158">
    <property type="entry name" value="Sigma54_activat"/>
    <property type="match status" value="1"/>
</dbReference>
<feature type="domain" description="Sigma-54 factor interaction" evidence="8">
    <location>
        <begin position="129"/>
        <end position="358"/>
    </location>
</feature>
<dbReference type="Pfam" id="PF25601">
    <property type="entry name" value="AAA_lid_14"/>
    <property type="match status" value="1"/>
</dbReference>
<dbReference type="OrthoDB" id="9763792at2"/>
<dbReference type="SUPFAM" id="SSF52172">
    <property type="entry name" value="CheY-like"/>
    <property type="match status" value="1"/>
</dbReference>
<dbReference type="FunFam" id="3.40.50.300:FF:000006">
    <property type="entry name" value="DNA-binding transcriptional regulator NtrC"/>
    <property type="match status" value="1"/>
</dbReference>
<proteinExistence type="predicted"/>
<dbReference type="GO" id="GO:0000160">
    <property type="term" value="P:phosphorelay signal transduction system"/>
    <property type="evidence" value="ECO:0007669"/>
    <property type="project" value="UniProtKB-KW"/>
</dbReference>
<evidence type="ECO:0000256" key="6">
    <source>
        <dbReference type="ARBA" id="ARBA00023163"/>
    </source>
</evidence>
<keyword evidence="5" id="KW-0805">Transcription regulation</keyword>
<evidence type="ECO:0000313" key="11">
    <source>
        <dbReference type="Proteomes" id="UP000070560"/>
    </source>
</evidence>
<dbReference type="PROSITE" id="PS00675">
    <property type="entry name" value="SIGMA54_INTERACT_1"/>
    <property type="match status" value="1"/>
</dbReference>
<dbReference type="RefSeq" id="WP_066061046.1">
    <property type="nucleotide sequence ID" value="NZ_CP013015.1"/>
</dbReference>
<dbReference type="InterPro" id="IPR027417">
    <property type="entry name" value="P-loop_NTPase"/>
</dbReference>
<organism evidence="10 11">
    <name type="scientific">Desulfofervidus auxilii</name>
    <dbReference type="NCBI Taxonomy" id="1621989"/>
    <lineage>
        <taxon>Bacteria</taxon>
        <taxon>Pseudomonadati</taxon>
        <taxon>Thermodesulfobacteriota</taxon>
        <taxon>Candidatus Desulfofervidia</taxon>
        <taxon>Candidatus Desulfofervidales</taxon>
        <taxon>Candidatus Desulfofervidaceae</taxon>
        <taxon>Candidatus Desulfofervidus</taxon>
    </lineage>
</organism>
<dbReference type="InterPro" id="IPR011006">
    <property type="entry name" value="CheY-like_superfamily"/>
</dbReference>
<gene>
    <name evidence="10" type="ORF">HS1_000722</name>
</gene>
<dbReference type="PROSITE" id="PS50110">
    <property type="entry name" value="RESPONSE_REGULATORY"/>
    <property type="match status" value="1"/>
</dbReference>
<keyword evidence="6" id="KW-0804">Transcription</keyword>
<dbReference type="EMBL" id="CP013015">
    <property type="protein sequence ID" value="AMM40527.1"/>
    <property type="molecule type" value="Genomic_DNA"/>
</dbReference>
<sequence>MKKHILVIDDDKNMRLALSEALSKSHYMVSLAGSGLEAIKKSKNNHIDVVICDVKLPDIDGISVLDRIKKEKPAIPVILITGYGTIENAVEAMKKGAFDYVLKPFPIESIERIINKALNITIDRGHSKIITQDKKMLDLLNMAKNIAKTKATVFIQGESGTGKELLARYIHNHSQRREKPFMAVNCAAIPENLLESELFGYEKGAFTGAMKRKLGKFELANHGTLLLDEVTEMKPTLQAKLLRVLQESQIDRVGGESSISVDVRIIATTNQDVYKMIEQGKFREDLFFRLNVISLKIPPLRKRPSDIELLSKYFLEKYSTISEKKVTGISEEAIKLLKKRKWKGNVRELENAIERAVLLTQKSVLTPEDFSFDRDICNETIYEPLSSLKEMEKKLIAQALKETEGNRTRAAKILGISVRTLRNKLNEYKDLA</sequence>
<dbReference type="CDD" id="cd00009">
    <property type="entry name" value="AAA"/>
    <property type="match status" value="1"/>
</dbReference>
<dbReference type="SMART" id="SM00448">
    <property type="entry name" value="REC"/>
    <property type="match status" value="1"/>
</dbReference>
<dbReference type="InterPro" id="IPR002197">
    <property type="entry name" value="HTH_Fis"/>
</dbReference>